<reference evidence="2 3" key="1">
    <citation type="submission" date="2019-02" db="EMBL/GenBank/DDBJ databases">
        <title>Deep-cultivation of Planctomycetes and their phenomic and genomic characterization uncovers novel biology.</title>
        <authorList>
            <person name="Wiegand S."/>
            <person name="Jogler M."/>
            <person name="Boedeker C."/>
            <person name="Pinto D."/>
            <person name="Vollmers J."/>
            <person name="Rivas-Marin E."/>
            <person name="Kohn T."/>
            <person name="Peeters S.H."/>
            <person name="Heuer A."/>
            <person name="Rast P."/>
            <person name="Oberbeckmann S."/>
            <person name="Bunk B."/>
            <person name="Jeske O."/>
            <person name="Meyerdierks A."/>
            <person name="Storesund J.E."/>
            <person name="Kallscheuer N."/>
            <person name="Luecker S."/>
            <person name="Lage O.M."/>
            <person name="Pohl T."/>
            <person name="Merkel B.J."/>
            <person name="Hornburger P."/>
            <person name="Mueller R.-W."/>
            <person name="Bruemmer F."/>
            <person name="Labrenz M."/>
            <person name="Spormann A.M."/>
            <person name="Op den Camp H."/>
            <person name="Overmann J."/>
            <person name="Amann R."/>
            <person name="Jetten M.S.M."/>
            <person name="Mascher T."/>
            <person name="Medema M.H."/>
            <person name="Devos D.P."/>
            <person name="Kaster A.-K."/>
            <person name="Ovreas L."/>
            <person name="Rohde M."/>
            <person name="Galperin M.Y."/>
            <person name="Jogler C."/>
        </authorList>
    </citation>
    <scope>NUCLEOTIDE SEQUENCE [LARGE SCALE GENOMIC DNA]</scope>
    <source>
        <strain evidence="2 3">ElP</strain>
    </source>
</reference>
<proteinExistence type="predicted"/>
<evidence type="ECO:0000256" key="1">
    <source>
        <dbReference type="SAM" id="MobiDB-lite"/>
    </source>
</evidence>
<dbReference type="KEGG" id="tpla:ElP_48320"/>
<gene>
    <name evidence="2" type="ORF">ElP_48320</name>
</gene>
<feature type="region of interest" description="Disordered" evidence="1">
    <location>
        <begin position="49"/>
        <end position="98"/>
    </location>
</feature>
<accession>A0A518H7S5</accession>
<dbReference type="EMBL" id="CP036426">
    <property type="protein sequence ID" value="QDV36902.1"/>
    <property type="molecule type" value="Genomic_DNA"/>
</dbReference>
<evidence type="ECO:0000313" key="3">
    <source>
        <dbReference type="Proteomes" id="UP000317835"/>
    </source>
</evidence>
<dbReference type="RefSeq" id="WP_145273929.1">
    <property type="nucleotide sequence ID" value="NZ_CP036426.1"/>
</dbReference>
<sequence length="127" mass="13956">MPADIAFLRFVYELPDGDLFKIASGYGTWADSEIAWEYEGWLMGSKYRRAGRGDRPDDDAGSASVRMPELPGDGTFQGAEPARWEPTEPFDDEAGMCPDGGQPWMGDPCYEFLVTPDYSGDLVAVAC</sequence>
<dbReference type="AlphaFoldDB" id="A0A518H7S5"/>
<evidence type="ECO:0000313" key="2">
    <source>
        <dbReference type="EMBL" id="QDV36902.1"/>
    </source>
</evidence>
<protein>
    <submittedName>
        <fullName evidence="2">Uncharacterized protein</fullName>
    </submittedName>
</protein>
<keyword evidence="3" id="KW-1185">Reference proteome</keyword>
<name>A0A518H7S5_9BACT</name>
<organism evidence="2 3">
    <name type="scientific">Tautonia plasticadhaerens</name>
    <dbReference type="NCBI Taxonomy" id="2527974"/>
    <lineage>
        <taxon>Bacteria</taxon>
        <taxon>Pseudomonadati</taxon>
        <taxon>Planctomycetota</taxon>
        <taxon>Planctomycetia</taxon>
        <taxon>Isosphaerales</taxon>
        <taxon>Isosphaeraceae</taxon>
        <taxon>Tautonia</taxon>
    </lineage>
</organism>
<dbReference type="Proteomes" id="UP000317835">
    <property type="component" value="Chromosome"/>
</dbReference>